<dbReference type="Pfam" id="PF13921">
    <property type="entry name" value="Myb_DNA-bind_6"/>
    <property type="match status" value="1"/>
</dbReference>
<feature type="domain" description="HTH myb-type" evidence="2">
    <location>
        <begin position="157"/>
        <end position="174"/>
    </location>
</feature>
<name>A0A8S1JYH3_9CILI</name>
<evidence type="ECO:0000313" key="3">
    <source>
        <dbReference type="EMBL" id="CAD8047337.1"/>
    </source>
</evidence>
<comment type="caution">
    <text evidence="3">The sequence shown here is derived from an EMBL/GenBank/DDBJ whole genome shotgun (WGS) entry which is preliminary data.</text>
</comment>
<dbReference type="PROSITE" id="PS51294">
    <property type="entry name" value="HTH_MYB"/>
    <property type="match status" value="1"/>
</dbReference>
<sequence length="513" mass="62171">MQNLQDFLNNMNNYKQIDIPCYYRNQFKSKESLINPNFYEISQKLLNQDYHKLNKKWDKQSKQLFILIMIKYFQMKNKKNVNPTTEEWRELTNILGFEEQILKQRWITLITPMAKSLIWEKEEDDIIKLQMNVKQGKHIWTEIALELYNHNNGMYVRTPKQVRERWMNYLNPVLKKFNKKYIIISQVKLDRSRRYLIIIFSYEEWQKMVKDIQIKNRYKSLVHRIYQEQDDDIDELIAINQYLTKKNLINSDQKNIDIECKLIDIPKDKNEKEITQKLLVQKAEKDILIQEKKIETEIDKCEQDAVKQENYYMYLLQQLNNQFCFSTQGNYDSQSIENRSSISDLNHFGCWLSPDIKNKFSEQNRISTKILPDSPKIQEQQQQYKQNNYIKETATELSFSNVYAQTDNHFQRQEFYLQDEQFPNLLDINQQNQQPSSIVYSPLYFYNNHFTVKSPFQSPMQSSPQSQQILEEHKQNEIKKQNHQDIQFQFLNNNDIISNWKNKRKQDLQNLEE</sequence>
<gene>
    <name evidence="3" type="ORF">PSON_ATCC_30995.1.T0020342</name>
</gene>
<accession>A0A8S1JYH3</accession>
<dbReference type="PROSITE" id="PS50090">
    <property type="entry name" value="MYB_LIKE"/>
    <property type="match status" value="1"/>
</dbReference>
<evidence type="ECO:0000313" key="4">
    <source>
        <dbReference type="Proteomes" id="UP000692954"/>
    </source>
</evidence>
<organism evidence="3 4">
    <name type="scientific">Paramecium sonneborni</name>
    <dbReference type="NCBI Taxonomy" id="65129"/>
    <lineage>
        <taxon>Eukaryota</taxon>
        <taxon>Sar</taxon>
        <taxon>Alveolata</taxon>
        <taxon>Ciliophora</taxon>
        <taxon>Intramacronucleata</taxon>
        <taxon>Oligohymenophorea</taxon>
        <taxon>Peniculida</taxon>
        <taxon>Parameciidae</taxon>
        <taxon>Paramecium</taxon>
    </lineage>
</organism>
<dbReference type="CDD" id="cd00167">
    <property type="entry name" value="SANT"/>
    <property type="match status" value="1"/>
</dbReference>
<evidence type="ECO:0000259" key="2">
    <source>
        <dbReference type="PROSITE" id="PS51294"/>
    </source>
</evidence>
<proteinExistence type="predicted"/>
<dbReference type="OrthoDB" id="2143914at2759"/>
<dbReference type="InterPro" id="IPR001005">
    <property type="entry name" value="SANT/Myb"/>
</dbReference>
<dbReference type="InterPro" id="IPR017930">
    <property type="entry name" value="Myb_dom"/>
</dbReference>
<dbReference type="SMART" id="SM00717">
    <property type="entry name" value="SANT"/>
    <property type="match status" value="1"/>
</dbReference>
<feature type="domain" description="Myb-like" evidence="1">
    <location>
        <begin position="111"/>
        <end position="170"/>
    </location>
</feature>
<dbReference type="EMBL" id="CAJJDN010000002">
    <property type="protein sequence ID" value="CAD8047337.1"/>
    <property type="molecule type" value="Genomic_DNA"/>
</dbReference>
<dbReference type="Proteomes" id="UP000692954">
    <property type="component" value="Unassembled WGS sequence"/>
</dbReference>
<evidence type="ECO:0008006" key="5">
    <source>
        <dbReference type="Google" id="ProtNLM"/>
    </source>
</evidence>
<reference evidence="3" key="1">
    <citation type="submission" date="2021-01" db="EMBL/GenBank/DDBJ databases">
        <authorList>
            <consortium name="Genoscope - CEA"/>
            <person name="William W."/>
        </authorList>
    </citation>
    <scope>NUCLEOTIDE SEQUENCE</scope>
</reference>
<keyword evidence="4" id="KW-1185">Reference proteome</keyword>
<evidence type="ECO:0000259" key="1">
    <source>
        <dbReference type="PROSITE" id="PS50090"/>
    </source>
</evidence>
<protein>
    <recommendedName>
        <fullName evidence="5">Myb-like domain-containing protein</fullName>
    </recommendedName>
</protein>
<dbReference type="AlphaFoldDB" id="A0A8S1JYH3"/>